<dbReference type="Proteomes" id="UP000077755">
    <property type="component" value="Chromosome 4"/>
</dbReference>
<dbReference type="Gramene" id="KZM97471">
    <property type="protein sequence ID" value="KZM97471"/>
    <property type="gene ID" value="DCAR_015167"/>
</dbReference>
<feature type="compositionally biased region" description="Acidic residues" evidence="1">
    <location>
        <begin position="236"/>
        <end position="254"/>
    </location>
</feature>
<keyword evidence="3" id="KW-1185">Reference proteome</keyword>
<accession>A0A165WKZ1</accession>
<feature type="region of interest" description="Disordered" evidence="1">
    <location>
        <begin position="273"/>
        <end position="314"/>
    </location>
</feature>
<reference evidence="2" key="1">
    <citation type="journal article" date="2016" name="Nat. Genet.">
        <title>A high-quality carrot genome assembly provides new insights into carotenoid accumulation and asterid genome evolution.</title>
        <authorList>
            <person name="Iorizzo M."/>
            <person name="Ellison S."/>
            <person name="Senalik D."/>
            <person name="Zeng P."/>
            <person name="Satapoomin P."/>
            <person name="Huang J."/>
            <person name="Bowman M."/>
            <person name="Iovene M."/>
            <person name="Sanseverino W."/>
            <person name="Cavagnaro P."/>
            <person name="Yildiz M."/>
            <person name="Macko-Podgorni A."/>
            <person name="Moranska E."/>
            <person name="Grzebelus E."/>
            <person name="Grzebelus D."/>
            <person name="Ashrafi H."/>
            <person name="Zheng Z."/>
            <person name="Cheng S."/>
            <person name="Spooner D."/>
            <person name="Van Deynze A."/>
            <person name="Simon P."/>
        </authorList>
    </citation>
    <scope>NUCLEOTIDE SEQUENCE</scope>
    <source>
        <tissue evidence="2">Leaf</tissue>
    </source>
</reference>
<evidence type="ECO:0000256" key="1">
    <source>
        <dbReference type="SAM" id="MobiDB-lite"/>
    </source>
</evidence>
<organism evidence="2 3">
    <name type="scientific">Daucus carota subsp. sativus</name>
    <name type="common">Carrot</name>
    <dbReference type="NCBI Taxonomy" id="79200"/>
    <lineage>
        <taxon>Eukaryota</taxon>
        <taxon>Viridiplantae</taxon>
        <taxon>Streptophyta</taxon>
        <taxon>Embryophyta</taxon>
        <taxon>Tracheophyta</taxon>
        <taxon>Spermatophyta</taxon>
        <taxon>Magnoliopsida</taxon>
        <taxon>eudicotyledons</taxon>
        <taxon>Gunneridae</taxon>
        <taxon>Pentapetalae</taxon>
        <taxon>asterids</taxon>
        <taxon>campanulids</taxon>
        <taxon>Apiales</taxon>
        <taxon>Apiaceae</taxon>
        <taxon>Apioideae</taxon>
        <taxon>Scandiceae</taxon>
        <taxon>Daucinae</taxon>
        <taxon>Daucus</taxon>
        <taxon>Daucus sect. Daucus</taxon>
    </lineage>
</organism>
<dbReference type="EMBL" id="CP093346">
    <property type="protein sequence ID" value="WOG96304.1"/>
    <property type="molecule type" value="Genomic_DNA"/>
</dbReference>
<proteinExistence type="predicted"/>
<evidence type="ECO:0000313" key="2">
    <source>
        <dbReference type="EMBL" id="WOG96304.1"/>
    </source>
</evidence>
<name>A0A165WKZ1_DAUCS</name>
<evidence type="ECO:0000313" key="3">
    <source>
        <dbReference type="Proteomes" id="UP000077755"/>
    </source>
</evidence>
<dbReference type="AlphaFoldDB" id="A0A165WKZ1"/>
<protein>
    <submittedName>
        <fullName evidence="2">Uncharacterized protein</fullName>
    </submittedName>
</protein>
<gene>
    <name evidence="2" type="ORF">DCAR_0415639</name>
</gene>
<feature type="region of interest" description="Disordered" evidence="1">
    <location>
        <begin position="221"/>
        <end position="254"/>
    </location>
</feature>
<feature type="region of interest" description="Disordered" evidence="1">
    <location>
        <begin position="85"/>
        <end position="190"/>
    </location>
</feature>
<feature type="compositionally biased region" description="Basic and acidic residues" evidence="1">
    <location>
        <begin position="142"/>
        <end position="170"/>
    </location>
</feature>
<reference evidence="2" key="2">
    <citation type="submission" date="2022-03" db="EMBL/GenBank/DDBJ databases">
        <title>Draft title - Genomic analysis of global carrot germplasm unveils the trajectory of domestication and the origin of high carotenoid orange carrot.</title>
        <authorList>
            <person name="Iorizzo M."/>
            <person name="Ellison S."/>
            <person name="Senalik D."/>
            <person name="Macko-Podgorni A."/>
            <person name="Grzebelus D."/>
            <person name="Bostan H."/>
            <person name="Rolling W."/>
            <person name="Curaba J."/>
            <person name="Simon P."/>
        </authorList>
    </citation>
    <scope>NUCLEOTIDE SEQUENCE</scope>
    <source>
        <tissue evidence="2">Leaf</tissue>
    </source>
</reference>
<sequence length="328" mass="37082">MTIKEIRAKASEVVGDEDTIYYMKDGVTPDKGYESLIYDEEIERVARVSRFTGVEGYELEDVGGVYPTSADMKNKKFTARKRYLSKTQDKGKGKSVVLEEDGDNDDDYVAEMDEQEDETDDDSGYVEEEDEEEWPCSDTELADMRRMRAQLREENDALEKSQSQARRDSLKGLSGQRNDSSLLKEPIYNNELEEEEDYAYAEPAVAQKHKAGAHELEGYVEQARQKRGGKRKVTTEDDLEVEKELERNEDEAMTGEAEMMEEALRMSAEEVFTPPLPSSQQPTQVPANSPSNPLDAAAGGVKLQGAVNRPKRRGTRLLFIQERSFSLS</sequence>
<feature type="compositionally biased region" description="Acidic residues" evidence="1">
    <location>
        <begin position="98"/>
        <end position="135"/>
    </location>
</feature>